<evidence type="ECO:0000256" key="1">
    <source>
        <dbReference type="SAM" id="Phobius"/>
    </source>
</evidence>
<feature type="transmembrane region" description="Helical" evidence="1">
    <location>
        <begin position="20"/>
        <end position="48"/>
    </location>
</feature>
<proteinExistence type="predicted"/>
<organism evidence="2 3">
    <name type="scientific">Candidatus Nitrospira allomarina</name>
    <dbReference type="NCBI Taxonomy" id="3020900"/>
    <lineage>
        <taxon>Bacteria</taxon>
        <taxon>Pseudomonadati</taxon>
        <taxon>Nitrospirota</taxon>
        <taxon>Nitrospiria</taxon>
        <taxon>Nitrospirales</taxon>
        <taxon>Nitrospiraceae</taxon>
        <taxon>Nitrospira</taxon>
    </lineage>
</organism>
<dbReference type="Proteomes" id="UP001302719">
    <property type="component" value="Chromosome"/>
</dbReference>
<reference evidence="2 3" key="1">
    <citation type="submission" date="2023-01" db="EMBL/GenBank/DDBJ databases">
        <title>Cultivation and genomic characterization of new, ubiquitous marine nitrite-oxidizing bacteria from the Nitrospirales.</title>
        <authorList>
            <person name="Mueller A.J."/>
            <person name="Daebeler A."/>
            <person name="Herbold C.W."/>
            <person name="Kirkegaard R.H."/>
            <person name="Daims H."/>
        </authorList>
    </citation>
    <scope>NUCLEOTIDE SEQUENCE [LARGE SCALE GENOMIC DNA]</scope>
    <source>
        <strain evidence="2 3">VA</strain>
    </source>
</reference>
<feature type="transmembrane region" description="Helical" evidence="1">
    <location>
        <begin position="99"/>
        <end position="118"/>
    </location>
</feature>
<evidence type="ECO:0000313" key="2">
    <source>
        <dbReference type="EMBL" id="WNM58012.1"/>
    </source>
</evidence>
<name>A0AA96GBL1_9BACT</name>
<accession>A0AA96GBL1</accession>
<gene>
    <name evidence="2" type="ORF">PP769_18890</name>
</gene>
<feature type="transmembrane region" description="Helical" evidence="1">
    <location>
        <begin position="68"/>
        <end position="87"/>
    </location>
</feature>
<sequence>MATVPTQDPREYRPAAIRRISWAAIFAGIIIVLVVQLTLSLFGIGIGASTIDPLNGETPSASSFSLGAAIWWVVVSIIALFAGGWVAGRLAGMPQETDGLLHGFITWGAATLVAIYFLTSAAGSILTGSFGVMGDAFAATGQGIAAVAPNITGLATKHLEDADMTWKDIQEQAQLLLRQTGKEKLQPQALENKAKNSSENLKVSVQTTAANPNQTDEELISQLERMIREGKNAASEIDKDALTNVLVARTNMSRQEAEQTVDGWVRTYETATTKYNELKGQAKEQALEAANATAKAVSQASIWTFIALVFGASAAGIGGMIGAPKDLVEPGLTTRL</sequence>
<evidence type="ECO:0000313" key="3">
    <source>
        <dbReference type="Proteomes" id="UP001302719"/>
    </source>
</evidence>
<keyword evidence="1" id="KW-1133">Transmembrane helix</keyword>
<dbReference type="RefSeq" id="WP_312643211.1">
    <property type="nucleotide sequence ID" value="NZ_CP116967.1"/>
</dbReference>
<keyword evidence="1" id="KW-0812">Transmembrane</keyword>
<keyword evidence="1" id="KW-0472">Membrane</keyword>
<dbReference type="KEGG" id="nall:PP769_18890"/>
<keyword evidence="3" id="KW-1185">Reference proteome</keyword>
<dbReference type="AlphaFoldDB" id="A0AA96GBL1"/>
<dbReference type="EMBL" id="CP116967">
    <property type="protein sequence ID" value="WNM58012.1"/>
    <property type="molecule type" value="Genomic_DNA"/>
</dbReference>
<protein>
    <submittedName>
        <fullName evidence="2">TIGR04086 family membrane protein</fullName>
    </submittedName>
</protein>